<dbReference type="EMBL" id="QZJZ01000028">
    <property type="protein sequence ID" value="RJP60508.1"/>
    <property type="molecule type" value="Genomic_DNA"/>
</dbReference>
<reference evidence="4 5" key="1">
    <citation type="journal article" date="2017" name="ISME J.">
        <title>Energy and carbon metabolisms in a deep terrestrial subsurface fluid microbial community.</title>
        <authorList>
            <person name="Momper L."/>
            <person name="Jungbluth S.P."/>
            <person name="Lee M.D."/>
            <person name="Amend J.P."/>
        </authorList>
    </citation>
    <scope>NUCLEOTIDE SEQUENCE [LARGE SCALE GENOMIC DNA]</scope>
    <source>
        <strain evidence="4">SURF_26</strain>
    </source>
</reference>
<dbReference type="SMART" id="SM00422">
    <property type="entry name" value="HTH_MERR"/>
    <property type="match status" value="1"/>
</dbReference>
<dbReference type="GO" id="GO:0003677">
    <property type="term" value="F:DNA binding"/>
    <property type="evidence" value="ECO:0007669"/>
    <property type="project" value="UniProtKB-KW"/>
</dbReference>
<sequence length="118" mass="14136">MIEIPPKLYFPIQEASSLTGVKPHVLRFWENEFPDLKPKKSKSGRRTYQRKDIERIIEIRDLLYERRFTIEGARQYLKERNEGRMRIQQQGDAIALLKDLRQKLVELKDEIVLEQQAL</sequence>
<protein>
    <submittedName>
        <fullName evidence="4">MerR family transcriptional regulator</fullName>
    </submittedName>
</protein>
<accession>A0A3A4RDT8</accession>
<name>A0A3A4RDT8_9BACT</name>
<dbReference type="PROSITE" id="PS50937">
    <property type="entry name" value="HTH_MERR_2"/>
    <property type="match status" value="1"/>
</dbReference>
<dbReference type="InterPro" id="IPR047057">
    <property type="entry name" value="MerR_fam"/>
</dbReference>
<feature type="coiled-coil region" evidence="2">
    <location>
        <begin position="90"/>
        <end position="117"/>
    </location>
</feature>
<dbReference type="GO" id="GO:0003700">
    <property type="term" value="F:DNA-binding transcription factor activity"/>
    <property type="evidence" value="ECO:0007669"/>
    <property type="project" value="InterPro"/>
</dbReference>
<dbReference type="CDD" id="cd04765">
    <property type="entry name" value="HTH_MlrA-like_sg2"/>
    <property type="match status" value="1"/>
</dbReference>
<dbReference type="Pfam" id="PF13411">
    <property type="entry name" value="MerR_1"/>
    <property type="match status" value="1"/>
</dbReference>
<evidence type="ECO:0000256" key="1">
    <source>
        <dbReference type="ARBA" id="ARBA00023125"/>
    </source>
</evidence>
<feature type="domain" description="HTH merR-type" evidence="3">
    <location>
        <begin position="9"/>
        <end position="79"/>
    </location>
</feature>
<evidence type="ECO:0000259" key="3">
    <source>
        <dbReference type="PROSITE" id="PS50937"/>
    </source>
</evidence>
<gene>
    <name evidence="4" type="ORF">C4541_03840</name>
</gene>
<proteinExistence type="predicted"/>
<evidence type="ECO:0000313" key="5">
    <source>
        <dbReference type="Proteomes" id="UP000266426"/>
    </source>
</evidence>
<dbReference type="SUPFAM" id="SSF46955">
    <property type="entry name" value="Putative DNA-binding domain"/>
    <property type="match status" value="1"/>
</dbReference>
<dbReference type="InterPro" id="IPR009061">
    <property type="entry name" value="DNA-bd_dom_put_sf"/>
</dbReference>
<organism evidence="4 5">
    <name type="scientific">Candidatus Auribacter fodinae</name>
    <dbReference type="NCBI Taxonomy" id="2093366"/>
    <lineage>
        <taxon>Bacteria</taxon>
        <taxon>Pseudomonadati</taxon>
        <taxon>Candidatus Auribacterota</taxon>
        <taxon>Candidatus Auribacteria</taxon>
        <taxon>Candidatus Auribacterales</taxon>
        <taxon>Candidatus Auribacteraceae</taxon>
        <taxon>Candidatus Auribacter</taxon>
    </lineage>
</organism>
<dbReference type="InterPro" id="IPR000551">
    <property type="entry name" value="MerR-type_HTH_dom"/>
</dbReference>
<keyword evidence="1" id="KW-0238">DNA-binding</keyword>
<dbReference type="AlphaFoldDB" id="A0A3A4RDT8"/>
<evidence type="ECO:0000313" key="4">
    <source>
        <dbReference type="EMBL" id="RJP60508.1"/>
    </source>
</evidence>
<comment type="caution">
    <text evidence="4">The sequence shown here is derived from an EMBL/GenBank/DDBJ whole genome shotgun (WGS) entry which is preliminary data.</text>
</comment>
<evidence type="ECO:0000256" key="2">
    <source>
        <dbReference type="SAM" id="Coils"/>
    </source>
</evidence>
<keyword evidence="2" id="KW-0175">Coiled coil</keyword>
<dbReference type="PANTHER" id="PTHR30204:SF15">
    <property type="entry name" value="BLL5018 PROTEIN"/>
    <property type="match status" value="1"/>
</dbReference>
<dbReference type="Gene3D" id="1.10.1660.10">
    <property type="match status" value="1"/>
</dbReference>
<dbReference type="PANTHER" id="PTHR30204">
    <property type="entry name" value="REDOX-CYCLING DRUG-SENSING TRANSCRIPTIONAL ACTIVATOR SOXR"/>
    <property type="match status" value="1"/>
</dbReference>
<dbReference type="Proteomes" id="UP000266426">
    <property type="component" value="Unassembled WGS sequence"/>
</dbReference>